<protein>
    <submittedName>
        <fullName evidence="3">PepSY domain-containing protein</fullName>
    </submittedName>
</protein>
<dbReference type="Pfam" id="PF03929">
    <property type="entry name" value="PepSY_TM"/>
    <property type="match status" value="1"/>
</dbReference>
<dbReference type="InterPro" id="IPR005625">
    <property type="entry name" value="PepSY-ass_TM"/>
</dbReference>
<organism evidence="3 4">
    <name type="scientific">Stenotrophomonas maltophilia</name>
    <name type="common">Pseudomonas maltophilia</name>
    <name type="synonym">Xanthomonas maltophilia</name>
    <dbReference type="NCBI Taxonomy" id="40324"/>
    <lineage>
        <taxon>Bacteria</taxon>
        <taxon>Pseudomonadati</taxon>
        <taxon>Pseudomonadota</taxon>
        <taxon>Gammaproteobacteria</taxon>
        <taxon>Lysobacterales</taxon>
        <taxon>Lysobacteraceae</taxon>
        <taxon>Stenotrophomonas</taxon>
        <taxon>Stenotrophomonas maltophilia group</taxon>
    </lineage>
</organism>
<feature type="transmembrane region" description="Helical" evidence="2">
    <location>
        <begin position="347"/>
        <end position="369"/>
    </location>
</feature>
<name>A0A6B8J666_STEMA</name>
<sequence>MSNADNLGGIRQSQSVLHTWSGLVVGWVLFLIFIAGTASYWKEELTRWMQPEIGLPADAATAVEQAQQFLARTAPDAQRWGIELPDSRSSATTVSWQPQGEKERRRGQRNPNQATLDTDGAPVQVRETRGGNFFYRLHFDLHYVPVLWARWFISACSMLMLVAIISGVITHKKIFTDFFTFRRGKGQRTWLDGHNALAVLSLPFHLMITYTGLITLMTLYMPWAVDANYPGGRDAFFAELFPRAERVEPSGVAAVPPALAQVLRRAELQWGGGHAASLQIDQPGDASMRIAVRRQQADQIAGANDTLTFDARSELLDAAPPRSAAVVTRDGMIGLHAARFAPTTLRWLFFLSGVAGTLMVATGLVLWTVKRRTQLPDPARPHLGFRIVERLNIGFVSGLPVAMLAFLWGNRLLPVELASRSDAEVKVFFYAWAACLLHALLRPARRGWVEQLALAGVLALGLPLYNLVVWQGGAVSALASGDGAKAGIDIGLLLIGASLLWTARKVHRFVPAQRKPRAARAAPAAGASA</sequence>
<dbReference type="AlphaFoldDB" id="A0A6B8J666"/>
<feature type="transmembrane region" description="Helical" evidence="2">
    <location>
        <begin position="484"/>
        <end position="503"/>
    </location>
</feature>
<evidence type="ECO:0000256" key="1">
    <source>
        <dbReference type="SAM" id="MobiDB-lite"/>
    </source>
</evidence>
<keyword evidence="2" id="KW-0812">Transmembrane</keyword>
<evidence type="ECO:0000256" key="2">
    <source>
        <dbReference type="SAM" id="Phobius"/>
    </source>
</evidence>
<feature type="transmembrane region" description="Helical" evidence="2">
    <location>
        <begin position="428"/>
        <end position="445"/>
    </location>
</feature>
<dbReference type="Proteomes" id="UP000625930">
    <property type="component" value="Unassembled WGS sequence"/>
</dbReference>
<dbReference type="RefSeq" id="WP_154262837.1">
    <property type="nucleotide sequence ID" value="NZ_CP040438.1"/>
</dbReference>
<feature type="transmembrane region" description="Helical" evidence="2">
    <location>
        <begin position="20"/>
        <end position="41"/>
    </location>
</feature>
<reference evidence="3" key="1">
    <citation type="submission" date="2020-11" db="EMBL/GenBank/DDBJ databases">
        <title>Enhanced detection system for hospital associated transmission using whole genome sequencing surveillance.</title>
        <authorList>
            <person name="Harrison L.H."/>
            <person name="Van Tyne D."/>
            <person name="Marsh J.W."/>
            <person name="Griffith M.P."/>
            <person name="Snyder D.J."/>
            <person name="Cooper V.S."/>
            <person name="Mustapha M."/>
        </authorList>
    </citation>
    <scope>NUCLEOTIDE SEQUENCE</scope>
    <source>
        <strain evidence="3">STEN00091</strain>
    </source>
</reference>
<evidence type="ECO:0000313" key="3">
    <source>
        <dbReference type="EMBL" id="MBH1654078.1"/>
    </source>
</evidence>
<proteinExistence type="predicted"/>
<keyword evidence="2" id="KW-0472">Membrane</keyword>
<dbReference type="EMBL" id="JADUNP010000052">
    <property type="protein sequence ID" value="MBH1654078.1"/>
    <property type="molecule type" value="Genomic_DNA"/>
</dbReference>
<evidence type="ECO:0000313" key="4">
    <source>
        <dbReference type="Proteomes" id="UP000625930"/>
    </source>
</evidence>
<feature type="compositionally biased region" description="Polar residues" evidence="1">
    <location>
        <begin position="87"/>
        <end position="98"/>
    </location>
</feature>
<dbReference type="PANTHER" id="PTHR34219">
    <property type="entry name" value="IRON-REGULATED INNER MEMBRANE PROTEIN-RELATED"/>
    <property type="match status" value="1"/>
</dbReference>
<keyword evidence="2" id="KW-1133">Transmembrane helix</keyword>
<feature type="transmembrane region" description="Helical" evidence="2">
    <location>
        <begin position="196"/>
        <end position="220"/>
    </location>
</feature>
<gene>
    <name evidence="3" type="ORF">I5U67_18145</name>
</gene>
<feature type="transmembrane region" description="Helical" evidence="2">
    <location>
        <begin position="390"/>
        <end position="408"/>
    </location>
</feature>
<feature type="transmembrane region" description="Helical" evidence="2">
    <location>
        <begin position="452"/>
        <end position="472"/>
    </location>
</feature>
<accession>A0A6B8J666</accession>
<comment type="caution">
    <text evidence="3">The sequence shown here is derived from an EMBL/GenBank/DDBJ whole genome shotgun (WGS) entry which is preliminary data.</text>
</comment>
<dbReference type="PANTHER" id="PTHR34219:SF4">
    <property type="entry name" value="PEPSY DOMAIN-CONTAINING PROTEIN"/>
    <property type="match status" value="1"/>
</dbReference>
<feature type="transmembrane region" description="Helical" evidence="2">
    <location>
        <begin position="151"/>
        <end position="175"/>
    </location>
</feature>
<feature type="region of interest" description="Disordered" evidence="1">
    <location>
        <begin position="87"/>
        <end position="120"/>
    </location>
</feature>